<evidence type="ECO:0000313" key="9">
    <source>
        <dbReference type="Proteomes" id="UP000769780"/>
    </source>
</evidence>
<keyword evidence="5" id="KW-0460">Magnesium</keyword>
<sequence>MDRMIKPASTVVLMDQLNRVYLTKRPKTMKFLGGYYVFPGGSVEHEDEEIKKDYIKNEKDPDAFSLGHYIAAARELFEEVGVLLANHDDGTFAKLKNQTEWEYRRQLLNGEISFTQILRQENLYFDFNHLTYFGHRITPKESPIRFDTRFFIAKLPNNQSPKPEQNEIDEAFWMNPVDILTAYQEGKMPLVPPTIDSLETILNHQNGGELMMGKQRPERFPFRT</sequence>
<protein>
    <submittedName>
        <fullName evidence="8">NUDIX domain-containing protein</fullName>
    </submittedName>
</protein>
<evidence type="ECO:0000313" key="8">
    <source>
        <dbReference type="EMBL" id="MBY0096174.1"/>
    </source>
</evidence>
<dbReference type="PANTHER" id="PTHR12318">
    <property type="entry name" value="TESTOSTERONE-REGULATED PROTEIN RP2"/>
    <property type="match status" value="1"/>
</dbReference>
<dbReference type="Gene3D" id="3.90.79.10">
    <property type="entry name" value="Nucleoside Triphosphate Pyrophosphohydrolase"/>
    <property type="match status" value="1"/>
</dbReference>
<evidence type="ECO:0000256" key="1">
    <source>
        <dbReference type="ARBA" id="ARBA00001936"/>
    </source>
</evidence>
<comment type="caution">
    <text evidence="8">The sequence shown here is derived from an EMBL/GenBank/DDBJ whole genome shotgun (WGS) entry which is preliminary data.</text>
</comment>
<dbReference type="CDD" id="cd18870">
    <property type="entry name" value="NUDIX_AcylCoAdiphos_Nudt19"/>
    <property type="match status" value="1"/>
</dbReference>
<evidence type="ECO:0000256" key="2">
    <source>
        <dbReference type="ARBA" id="ARBA00001946"/>
    </source>
</evidence>
<dbReference type="SUPFAM" id="SSF55811">
    <property type="entry name" value="Nudix"/>
    <property type="match status" value="1"/>
</dbReference>
<evidence type="ECO:0000256" key="3">
    <source>
        <dbReference type="ARBA" id="ARBA00022723"/>
    </source>
</evidence>
<evidence type="ECO:0000256" key="5">
    <source>
        <dbReference type="ARBA" id="ARBA00022842"/>
    </source>
</evidence>
<proteinExistence type="predicted"/>
<keyword evidence="4" id="KW-0378">Hydrolase</keyword>
<evidence type="ECO:0000256" key="6">
    <source>
        <dbReference type="ARBA" id="ARBA00023211"/>
    </source>
</evidence>
<reference evidence="8 9" key="1">
    <citation type="submission" date="2020-07" db="EMBL/GenBank/DDBJ databases">
        <title>Fungal Genomes of the International Space Station.</title>
        <authorList>
            <person name="Seuylemezian A."/>
            <person name="Singh N.K."/>
            <person name="Wood J."/>
            <person name="Venkateswaran K."/>
        </authorList>
    </citation>
    <scope>NUCLEOTIDE SEQUENCE [LARGE SCALE GENOMIC DNA]</scope>
    <source>
        <strain evidence="8 9">PL-B2</strain>
    </source>
</reference>
<dbReference type="InterPro" id="IPR039121">
    <property type="entry name" value="NUDT19"/>
</dbReference>
<dbReference type="InterPro" id="IPR015797">
    <property type="entry name" value="NUDIX_hydrolase-like_dom_sf"/>
</dbReference>
<comment type="cofactor">
    <cofactor evidence="1">
        <name>Mn(2+)</name>
        <dbReference type="ChEBI" id="CHEBI:29035"/>
    </cofactor>
</comment>
<keyword evidence="6" id="KW-0464">Manganese</keyword>
<name>A0ABS7K1P1_9BACI</name>
<accession>A0ABS7K1P1</accession>
<dbReference type="EMBL" id="JACWFH010000007">
    <property type="protein sequence ID" value="MBY0096174.1"/>
    <property type="molecule type" value="Genomic_DNA"/>
</dbReference>
<dbReference type="Pfam" id="PF00293">
    <property type="entry name" value="NUDIX"/>
    <property type="match status" value="1"/>
</dbReference>
<comment type="cofactor">
    <cofactor evidence="2">
        <name>Mg(2+)</name>
        <dbReference type="ChEBI" id="CHEBI:18420"/>
    </cofactor>
</comment>
<keyword evidence="9" id="KW-1185">Reference proteome</keyword>
<feature type="domain" description="Nudix hydrolase" evidence="7">
    <location>
        <begin position="4"/>
        <end position="196"/>
    </location>
</feature>
<dbReference type="Proteomes" id="UP000769780">
    <property type="component" value="Unassembled WGS sequence"/>
</dbReference>
<dbReference type="InterPro" id="IPR000086">
    <property type="entry name" value="NUDIX_hydrolase_dom"/>
</dbReference>
<organism evidence="8 9">
    <name type="scientific">Mesobacillus maritimus</name>
    <dbReference type="NCBI Taxonomy" id="1643336"/>
    <lineage>
        <taxon>Bacteria</taxon>
        <taxon>Bacillati</taxon>
        <taxon>Bacillota</taxon>
        <taxon>Bacilli</taxon>
        <taxon>Bacillales</taxon>
        <taxon>Bacillaceae</taxon>
        <taxon>Mesobacillus</taxon>
    </lineage>
</organism>
<dbReference type="PANTHER" id="PTHR12318:SF0">
    <property type="entry name" value="ACYL-COENZYME A DIPHOSPHATASE NUDT19"/>
    <property type="match status" value="1"/>
</dbReference>
<evidence type="ECO:0000256" key="4">
    <source>
        <dbReference type="ARBA" id="ARBA00022801"/>
    </source>
</evidence>
<dbReference type="PROSITE" id="PS51462">
    <property type="entry name" value="NUDIX"/>
    <property type="match status" value="1"/>
</dbReference>
<evidence type="ECO:0000259" key="7">
    <source>
        <dbReference type="PROSITE" id="PS51462"/>
    </source>
</evidence>
<keyword evidence="3" id="KW-0479">Metal-binding</keyword>
<gene>
    <name evidence="8" type="ORF">H0185_05065</name>
</gene>